<organism evidence="1 2">
    <name type="scientific">Nocardioides mesophilus</name>
    <dbReference type="NCBI Taxonomy" id="433659"/>
    <lineage>
        <taxon>Bacteria</taxon>
        <taxon>Bacillati</taxon>
        <taxon>Actinomycetota</taxon>
        <taxon>Actinomycetes</taxon>
        <taxon>Propionibacteriales</taxon>
        <taxon>Nocardioidaceae</taxon>
        <taxon>Nocardioides</taxon>
    </lineage>
</organism>
<sequence>MTLDRVATPIDREVFAALFEQSVVRSYAKVTKALETGSISFKDLVDHARKAEIPYPLFFAPRDLVEEQLRIKQERLLQGFSAKREFSMNSRHHVDLAQVELIVKNLQFKQDWMKKDKTLDRNPIVGILKKSKAPIAEDAAKLMAALDLDPMELRGTKKKGDALNLLVEKLEAKNILVAQSVQDLMPQRLPEGKIFSGMTVKDTKLPFIFIASGNEGEAFEPTGRRIFTLTLMAVLVARGRFATVTYNGHTTEEKSNREYWLTAEILMPEAEFRRADLSDLDAIRASSDVFKVTPSAVVMRAQRLKLMTRDEAEAHLKDLKDAFDKIEKTPRNRMLPMNALRKYNGHECSRRMLALYDAGTIKTSDFCRVMFSNAYRNDRAISDYRAAL</sequence>
<proteinExistence type="predicted"/>
<reference evidence="1 2" key="1">
    <citation type="submission" date="2020-08" db="EMBL/GenBank/DDBJ databases">
        <title>Genome sequence of Nocardioides mesophilus KACC 16243T.</title>
        <authorList>
            <person name="Hyun D.-W."/>
            <person name="Bae J.-W."/>
        </authorList>
    </citation>
    <scope>NUCLEOTIDE SEQUENCE [LARGE SCALE GENOMIC DNA]</scope>
    <source>
        <strain evidence="1 2">KACC 16243</strain>
    </source>
</reference>
<dbReference type="EMBL" id="CP060713">
    <property type="protein sequence ID" value="QNN53570.1"/>
    <property type="molecule type" value="Genomic_DNA"/>
</dbReference>
<dbReference type="KEGG" id="nmes:H9L09_03845"/>
<dbReference type="RefSeq" id="WP_187579412.1">
    <property type="nucleotide sequence ID" value="NZ_CP060713.1"/>
</dbReference>
<dbReference type="AlphaFoldDB" id="A0A7G9RD95"/>
<evidence type="ECO:0000313" key="2">
    <source>
        <dbReference type="Proteomes" id="UP000515947"/>
    </source>
</evidence>
<protein>
    <submittedName>
        <fullName evidence="1">Uncharacterized protein</fullName>
    </submittedName>
</protein>
<name>A0A7G9RD95_9ACTN</name>
<dbReference type="Proteomes" id="UP000515947">
    <property type="component" value="Chromosome"/>
</dbReference>
<accession>A0A7G9RD95</accession>
<gene>
    <name evidence="1" type="ORF">H9L09_03845</name>
</gene>
<evidence type="ECO:0000313" key="1">
    <source>
        <dbReference type="EMBL" id="QNN53570.1"/>
    </source>
</evidence>
<keyword evidence="2" id="KW-1185">Reference proteome</keyword>